<dbReference type="Gene3D" id="3.30.1360.60">
    <property type="entry name" value="Glucose permease domain IIB"/>
    <property type="match status" value="1"/>
</dbReference>
<evidence type="ECO:0000259" key="14">
    <source>
        <dbReference type="PROSITE" id="PS51103"/>
    </source>
</evidence>
<dbReference type="PROSITE" id="PS51103">
    <property type="entry name" value="PTS_EIIC_TYPE_1"/>
    <property type="match status" value="1"/>
</dbReference>
<comment type="subcellular location">
    <subcellularLocation>
        <location evidence="1">Cell membrane</location>
        <topology evidence="1">Multi-pass membrane protein</topology>
    </subcellularLocation>
</comment>
<evidence type="ECO:0000256" key="8">
    <source>
        <dbReference type="ARBA" id="ARBA00022777"/>
    </source>
</evidence>
<gene>
    <name evidence="15" type="ORF">BET01_19785</name>
</gene>
<dbReference type="FunFam" id="3.30.1360.60:FF:000001">
    <property type="entry name" value="PTS system glucose-specific IIBC component PtsG"/>
    <property type="match status" value="1"/>
</dbReference>
<accession>A0A419T2T6</accession>
<dbReference type="PANTHER" id="PTHR30175">
    <property type="entry name" value="PHOSPHOTRANSFERASE SYSTEM TRANSPORT PROTEIN"/>
    <property type="match status" value="1"/>
</dbReference>
<feature type="domain" description="PTS EIIB type-1" evidence="13">
    <location>
        <begin position="4"/>
        <end position="86"/>
    </location>
</feature>
<keyword evidence="8" id="KW-0418">Kinase</keyword>
<dbReference type="GO" id="GO:0009401">
    <property type="term" value="P:phosphoenolpyruvate-dependent sugar phosphotransferase system"/>
    <property type="evidence" value="ECO:0007669"/>
    <property type="project" value="UniProtKB-KW"/>
</dbReference>
<dbReference type="RefSeq" id="WP_120196935.1">
    <property type="nucleotide sequence ID" value="NZ_MCIA01000016.1"/>
</dbReference>
<evidence type="ECO:0000256" key="2">
    <source>
        <dbReference type="ARBA" id="ARBA00022448"/>
    </source>
</evidence>
<dbReference type="Pfam" id="PF02378">
    <property type="entry name" value="PTS_EIIC"/>
    <property type="match status" value="1"/>
</dbReference>
<dbReference type="OrthoDB" id="92465at2"/>
<feature type="transmembrane region" description="Helical" evidence="12">
    <location>
        <begin position="179"/>
        <end position="200"/>
    </location>
</feature>
<protein>
    <submittedName>
        <fullName evidence="15">PTS beta-glucoside transporter subunit EIIBCA</fullName>
    </submittedName>
</protein>
<evidence type="ECO:0000259" key="13">
    <source>
        <dbReference type="PROSITE" id="PS51098"/>
    </source>
</evidence>
<keyword evidence="7 12" id="KW-0812">Transmembrane</keyword>
<evidence type="ECO:0000313" key="16">
    <source>
        <dbReference type="Proteomes" id="UP000284277"/>
    </source>
</evidence>
<feature type="active site" description="Phosphocysteine intermediate; for EIIB activity" evidence="11">
    <location>
        <position position="26"/>
    </location>
</feature>
<dbReference type="InterPro" id="IPR013013">
    <property type="entry name" value="PTS_EIIC_1"/>
</dbReference>
<keyword evidence="9 12" id="KW-1133">Transmembrane helix</keyword>
<dbReference type="GO" id="GO:0008982">
    <property type="term" value="F:protein-N(PI)-phosphohistidine-sugar phosphotransferase activity"/>
    <property type="evidence" value="ECO:0007669"/>
    <property type="project" value="InterPro"/>
</dbReference>
<dbReference type="PROSITE" id="PS01035">
    <property type="entry name" value="PTS_EIIB_TYPE_1_CYS"/>
    <property type="match status" value="1"/>
</dbReference>
<dbReference type="GO" id="GO:0005886">
    <property type="term" value="C:plasma membrane"/>
    <property type="evidence" value="ECO:0007669"/>
    <property type="project" value="UniProtKB-SubCell"/>
</dbReference>
<feature type="transmembrane region" description="Helical" evidence="12">
    <location>
        <begin position="212"/>
        <end position="230"/>
    </location>
</feature>
<evidence type="ECO:0000256" key="11">
    <source>
        <dbReference type="PROSITE-ProRule" id="PRU00421"/>
    </source>
</evidence>
<evidence type="ECO:0000256" key="4">
    <source>
        <dbReference type="ARBA" id="ARBA00022597"/>
    </source>
</evidence>
<organism evidence="15 16">
    <name type="scientific">Lacrimispora algidixylanolytica</name>
    <dbReference type="NCBI Taxonomy" id="94868"/>
    <lineage>
        <taxon>Bacteria</taxon>
        <taxon>Bacillati</taxon>
        <taxon>Bacillota</taxon>
        <taxon>Clostridia</taxon>
        <taxon>Lachnospirales</taxon>
        <taxon>Lachnospiraceae</taxon>
        <taxon>Lacrimispora</taxon>
    </lineage>
</organism>
<reference evidence="15 16" key="1">
    <citation type="submission" date="2016-08" db="EMBL/GenBank/DDBJ databases">
        <title>A new outlook on sporulation: Clostridium algidixylanolyticum.</title>
        <authorList>
            <person name="Poppleton D.I."/>
            <person name="Gribaldo S."/>
        </authorList>
    </citation>
    <scope>NUCLEOTIDE SEQUENCE [LARGE SCALE GENOMIC DNA]</scope>
    <source>
        <strain evidence="15 16">SPL73</strain>
    </source>
</reference>
<keyword evidence="5" id="KW-0808">Transferase</keyword>
<dbReference type="Proteomes" id="UP000284277">
    <property type="component" value="Unassembled WGS sequence"/>
</dbReference>
<feature type="transmembrane region" description="Helical" evidence="12">
    <location>
        <begin position="328"/>
        <end position="349"/>
    </location>
</feature>
<sequence length="462" mass="49601">MDNKKLANEVLEKVGGKENVANVIHCMTRLRFTLRDDKKADREAVKKMNGVISLIEQGGQFQVVIGNSVAKVYDELVPMLGTEVASNNDSSQEKDSVKKKETLFDMFSRTISGVFTPTLGVLSACGVLQGILAVCIVSGWLTKTDSTYLLLYGISNVIFYFFPIFLGASAAVQFGMKQYLGMAVGACLIYPTFILAAADGTINSLFSIPLKLSNYTSTVFPVIIAVYLGSKLEKLLKKIMPEVISFFAVPLLVLLFIVPLTFWIVGPVTILLSSFLSKVVLGAYSFNPVIAGLLIGGPWIVLVMFGLHWAFIPIFINNLVTLQQEPVMGLLAANQMAMAGAVLAAAVLLKNKTKKSGAVTAGVTCILGISEPTLYGYLIPLKTPMIASIIAGSIGGALSGLFGTTKYAMGGSGVIAIPTYLNPEGLDAGFYGLLLSMAVGLIIGFILTFILLKKDRKRLEEF</sequence>
<keyword evidence="16" id="KW-1185">Reference proteome</keyword>
<dbReference type="GO" id="GO:0015771">
    <property type="term" value="P:trehalose transport"/>
    <property type="evidence" value="ECO:0007669"/>
    <property type="project" value="TreeGrafter"/>
</dbReference>
<dbReference type="SUPFAM" id="SSF55604">
    <property type="entry name" value="Glucose permease domain IIB"/>
    <property type="match status" value="1"/>
</dbReference>
<feature type="domain" description="PTS EIIC type-1" evidence="14">
    <location>
        <begin position="109"/>
        <end position="462"/>
    </location>
</feature>
<keyword evidence="3" id="KW-1003">Cell membrane</keyword>
<feature type="transmembrane region" description="Helical" evidence="12">
    <location>
        <begin position="428"/>
        <end position="452"/>
    </location>
</feature>
<feature type="transmembrane region" description="Helical" evidence="12">
    <location>
        <begin position="293"/>
        <end position="316"/>
    </location>
</feature>
<comment type="caution">
    <text evidence="15">The sequence shown here is derived from an EMBL/GenBank/DDBJ whole genome shotgun (WGS) entry which is preliminary data.</text>
</comment>
<evidence type="ECO:0000256" key="7">
    <source>
        <dbReference type="ARBA" id="ARBA00022692"/>
    </source>
</evidence>
<dbReference type="InterPro" id="IPR003352">
    <property type="entry name" value="PTS_EIIC"/>
</dbReference>
<dbReference type="InterPro" id="IPR050558">
    <property type="entry name" value="PTS_Sugar-Specific_Components"/>
</dbReference>
<proteinExistence type="predicted"/>
<evidence type="ECO:0000256" key="9">
    <source>
        <dbReference type="ARBA" id="ARBA00022989"/>
    </source>
</evidence>
<dbReference type="GO" id="GO:0016301">
    <property type="term" value="F:kinase activity"/>
    <property type="evidence" value="ECO:0007669"/>
    <property type="project" value="UniProtKB-KW"/>
</dbReference>
<dbReference type="PROSITE" id="PS51098">
    <property type="entry name" value="PTS_EIIB_TYPE_1"/>
    <property type="match status" value="1"/>
</dbReference>
<dbReference type="InterPro" id="IPR001996">
    <property type="entry name" value="PTS_IIB_1"/>
</dbReference>
<keyword evidence="4" id="KW-0762">Sugar transport</keyword>
<evidence type="ECO:0000256" key="12">
    <source>
        <dbReference type="SAM" id="Phobius"/>
    </source>
</evidence>
<dbReference type="GO" id="GO:0090589">
    <property type="term" value="F:protein-phosphocysteine-trehalose phosphotransferase system transporter activity"/>
    <property type="evidence" value="ECO:0007669"/>
    <property type="project" value="TreeGrafter"/>
</dbReference>
<keyword evidence="10 12" id="KW-0472">Membrane</keyword>
<keyword evidence="2" id="KW-0813">Transport</keyword>
<evidence type="ECO:0000256" key="6">
    <source>
        <dbReference type="ARBA" id="ARBA00022683"/>
    </source>
</evidence>
<evidence type="ECO:0000256" key="1">
    <source>
        <dbReference type="ARBA" id="ARBA00004651"/>
    </source>
</evidence>
<feature type="transmembrane region" description="Helical" evidence="12">
    <location>
        <begin position="385"/>
        <end position="408"/>
    </location>
</feature>
<name>A0A419T2T6_9FIRM</name>
<dbReference type="InterPro" id="IPR018113">
    <property type="entry name" value="PTrfase_EIIB_Cys"/>
</dbReference>
<evidence type="ECO:0000256" key="3">
    <source>
        <dbReference type="ARBA" id="ARBA00022475"/>
    </source>
</evidence>
<feature type="transmembrane region" description="Helical" evidence="12">
    <location>
        <begin position="147"/>
        <end position="172"/>
    </location>
</feature>
<dbReference type="EMBL" id="MCIA01000016">
    <property type="protein sequence ID" value="RKD31761.1"/>
    <property type="molecule type" value="Genomic_DNA"/>
</dbReference>
<evidence type="ECO:0000256" key="5">
    <source>
        <dbReference type="ARBA" id="ARBA00022679"/>
    </source>
</evidence>
<dbReference type="CDD" id="cd00212">
    <property type="entry name" value="PTS_IIB_glc"/>
    <property type="match status" value="1"/>
</dbReference>
<feature type="transmembrane region" description="Helical" evidence="12">
    <location>
        <begin position="242"/>
        <end position="262"/>
    </location>
</feature>
<feature type="transmembrane region" description="Helical" evidence="12">
    <location>
        <begin position="119"/>
        <end position="141"/>
    </location>
</feature>
<dbReference type="InterPro" id="IPR036878">
    <property type="entry name" value="Glu_permease_IIB"/>
</dbReference>
<keyword evidence="6" id="KW-0598">Phosphotransferase system</keyword>
<dbReference type="Pfam" id="PF00367">
    <property type="entry name" value="PTS_EIIB"/>
    <property type="match status" value="1"/>
</dbReference>
<evidence type="ECO:0000313" key="15">
    <source>
        <dbReference type="EMBL" id="RKD31761.1"/>
    </source>
</evidence>
<dbReference type="PANTHER" id="PTHR30175:SF1">
    <property type="entry name" value="PTS SYSTEM ARBUTIN-, CELLOBIOSE-, AND SALICIN-SPECIFIC EIIBC COMPONENT-RELATED"/>
    <property type="match status" value="1"/>
</dbReference>
<dbReference type="AlphaFoldDB" id="A0A419T2T6"/>
<evidence type="ECO:0000256" key="10">
    <source>
        <dbReference type="ARBA" id="ARBA00023136"/>
    </source>
</evidence>